<comment type="caution">
    <text evidence="1">The sequence shown here is derived from an EMBL/GenBank/DDBJ whole genome shotgun (WGS) entry which is preliminary data.</text>
</comment>
<name>A0A5C5Y433_9PLAN</name>
<gene>
    <name evidence="1" type="ORF">Pan14r_27230</name>
</gene>
<organism evidence="1 2">
    <name type="scientific">Crateriforma conspicua</name>
    <dbReference type="NCBI Taxonomy" id="2527996"/>
    <lineage>
        <taxon>Bacteria</taxon>
        <taxon>Pseudomonadati</taxon>
        <taxon>Planctomycetota</taxon>
        <taxon>Planctomycetia</taxon>
        <taxon>Planctomycetales</taxon>
        <taxon>Planctomycetaceae</taxon>
        <taxon>Crateriforma</taxon>
    </lineage>
</organism>
<dbReference type="AlphaFoldDB" id="A0A5C5Y433"/>
<keyword evidence="2" id="KW-1185">Reference proteome</keyword>
<reference evidence="1 2" key="1">
    <citation type="submission" date="2019-02" db="EMBL/GenBank/DDBJ databases">
        <title>Deep-cultivation of Planctomycetes and their phenomic and genomic characterization uncovers novel biology.</title>
        <authorList>
            <person name="Wiegand S."/>
            <person name="Jogler M."/>
            <person name="Boedeker C."/>
            <person name="Pinto D."/>
            <person name="Vollmers J."/>
            <person name="Rivas-Marin E."/>
            <person name="Kohn T."/>
            <person name="Peeters S.H."/>
            <person name="Heuer A."/>
            <person name="Rast P."/>
            <person name="Oberbeckmann S."/>
            <person name="Bunk B."/>
            <person name="Jeske O."/>
            <person name="Meyerdierks A."/>
            <person name="Storesund J.E."/>
            <person name="Kallscheuer N."/>
            <person name="Luecker S."/>
            <person name="Lage O.M."/>
            <person name="Pohl T."/>
            <person name="Merkel B.J."/>
            <person name="Hornburger P."/>
            <person name="Mueller R.-W."/>
            <person name="Bruemmer F."/>
            <person name="Labrenz M."/>
            <person name="Spormann A.M."/>
            <person name="Op Den Camp H."/>
            <person name="Overmann J."/>
            <person name="Amann R."/>
            <person name="Jetten M.S.M."/>
            <person name="Mascher T."/>
            <person name="Medema M.H."/>
            <person name="Devos D.P."/>
            <person name="Kaster A.-K."/>
            <person name="Ovreas L."/>
            <person name="Rohde M."/>
            <person name="Galperin M.Y."/>
            <person name="Jogler C."/>
        </authorList>
    </citation>
    <scope>NUCLEOTIDE SEQUENCE [LARGE SCALE GENOMIC DNA]</scope>
    <source>
        <strain evidence="1 2">Pan14r</strain>
    </source>
</reference>
<sequence>MGPFCLMTYPFQQFISQLDRIGMFQTGQTVTGVACSRGVQFQGGQAGPPFKRAAMDINML</sequence>
<evidence type="ECO:0000313" key="2">
    <source>
        <dbReference type="Proteomes" id="UP000317238"/>
    </source>
</evidence>
<accession>A0A5C5Y433</accession>
<proteinExistence type="predicted"/>
<dbReference type="Proteomes" id="UP000317238">
    <property type="component" value="Unassembled WGS sequence"/>
</dbReference>
<dbReference type="EMBL" id="SJPL01000001">
    <property type="protein sequence ID" value="TWT70417.1"/>
    <property type="molecule type" value="Genomic_DNA"/>
</dbReference>
<evidence type="ECO:0000313" key="1">
    <source>
        <dbReference type="EMBL" id="TWT70417.1"/>
    </source>
</evidence>
<protein>
    <submittedName>
        <fullName evidence="1">Uncharacterized protein</fullName>
    </submittedName>
</protein>